<dbReference type="RefSeq" id="WP_160910397.1">
    <property type="nucleotide sequence ID" value="NZ_WMEQ01000030.1"/>
</dbReference>
<accession>A0A6I5A6V9</accession>
<dbReference type="Proteomes" id="UP000468638">
    <property type="component" value="Unassembled WGS sequence"/>
</dbReference>
<feature type="chain" id="PRO_5026014288" evidence="2">
    <location>
        <begin position="31"/>
        <end position="319"/>
    </location>
</feature>
<gene>
    <name evidence="3" type="ORF">GLW05_21515</name>
</gene>
<protein>
    <submittedName>
        <fullName evidence="3">Uncharacterized protein</fullName>
    </submittedName>
</protein>
<feature type="region of interest" description="Disordered" evidence="1">
    <location>
        <begin position="26"/>
        <end position="75"/>
    </location>
</feature>
<organism evidence="3 4">
    <name type="scientific">Pontibacillus yanchengensis</name>
    <dbReference type="NCBI Taxonomy" id="462910"/>
    <lineage>
        <taxon>Bacteria</taxon>
        <taxon>Bacillati</taxon>
        <taxon>Bacillota</taxon>
        <taxon>Bacilli</taxon>
        <taxon>Bacillales</taxon>
        <taxon>Bacillaceae</taxon>
        <taxon>Pontibacillus</taxon>
    </lineage>
</organism>
<keyword evidence="2" id="KW-0732">Signal</keyword>
<proteinExistence type="predicted"/>
<reference evidence="3 4" key="1">
    <citation type="submission" date="2019-11" db="EMBL/GenBank/DDBJ databases">
        <title>Genome sequences of 17 halophilic strains isolated from different environments.</title>
        <authorList>
            <person name="Furrow R.E."/>
        </authorList>
    </citation>
    <scope>NUCLEOTIDE SEQUENCE [LARGE SCALE GENOMIC DNA]</scope>
    <source>
        <strain evidence="3 4">22514_16_FS</strain>
    </source>
</reference>
<name>A0A6I5A6V9_9BACI</name>
<dbReference type="AlphaFoldDB" id="A0A6I5A6V9"/>
<feature type="signal peptide" evidence="2">
    <location>
        <begin position="1"/>
        <end position="30"/>
    </location>
</feature>
<dbReference type="EMBL" id="WMEQ01000030">
    <property type="protein sequence ID" value="MYL36140.1"/>
    <property type="molecule type" value="Genomic_DNA"/>
</dbReference>
<evidence type="ECO:0000256" key="1">
    <source>
        <dbReference type="SAM" id="MobiDB-lite"/>
    </source>
</evidence>
<comment type="caution">
    <text evidence="3">The sequence shown here is derived from an EMBL/GenBank/DDBJ whole genome shotgun (WGS) entry which is preliminary data.</text>
</comment>
<evidence type="ECO:0000313" key="4">
    <source>
        <dbReference type="Proteomes" id="UP000468638"/>
    </source>
</evidence>
<sequence length="319" mass="35239">MKKFLIGCIASLLIIPAFFTGLNGSSQSYAQDTDPKPTYIKPPVQAKEDNQKGKFQSSSSTRMSGQSEELTLTEKKERNENIKLDLREMVQNGASQSEINNKLKDKYGLIPWVKVEKDSKQNLTAKLSGLFGGDTVEASSTASVSVDTPTAWYDTRTGENKVYAHFEWNGSSSWDSGDSDYDVGGKDAFAIDFDQHIQFESYEMTTFDTDHNEILSYTSPQKLTNYGVGYVQQDEILPNYSSDGGMYSWQEGEIFATFDVTTYEQHAVRSKLAHTWTSGSSVGVSSIGLGKGSISIGWTSSTATSKWSAYSEGQDLYNP</sequence>
<evidence type="ECO:0000256" key="2">
    <source>
        <dbReference type="SAM" id="SignalP"/>
    </source>
</evidence>
<feature type="compositionally biased region" description="Low complexity" evidence="1">
    <location>
        <begin position="57"/>
        <end position="67"/>
    </location>
</feature>
<evidence type="ECO:0000313" key="3">
    <source>
        <dbReference type="EMBL" id="MYL36140.1"/>
    </source>
</evidence>